<keyword evidence="4" id="KW-0812">Transmembrane</keyword>
<dbReference type="InterPro" id="IPR050768">
    <property type="entry name" value="UPF0353/GerABKA_families"/>
</dbReference>
<dbReference type="EMBL" id="NEVL01000003">
    <property type="protein sequence ID" value="OZI35547.1"/>
    <property type="molecule type" value="Genomic_DNA"/>
</dbReference>
<dbReference type="Pfam" id="PF13519">
    <property type="entry name" value="VWA_2"/>
    <property type="match status" value="1"/>
</dbReference>
<feature type="transmembrane region" description="Helical" evidence="4">
    <location>
        <begin position="65"/>
        <end position="82"/>
    </location>
</feature>
<dbReference type="SUPFAM" id="SSF53300">
    <property type="entry name" value="vWA-like"/>
    <property type="match status" value="1"/>
</dbReference>
<accession>A0A261SEW1</accession>
<evidence type="ECO:0000256" key="2">
    <source>
        <dbReference type="ARBA" id="ARBA00022803"/>
    </source>
</evidence>
<dbReference type="Pfam" id="PF07719">
    <property type="entry name" value="TPR_2"/>
    <property type="match status" value="1"/>
</dbReference>
<dbReference type="AlphaFoldDB" id="A0A261SEW1"/>
<name>A0A261SEW1_9BORD</name>
<dbReference type="InterPro" id="IPR019734">
    <property type="entry name" value="TPR_rpt"/>
</dbReference>
<evidence type="ECO:0000313" key="6">
    <source>
        <dbReference type="EMBL" id="OZI35547.1"/>
    </source>
</evidence>
<evidence type="ECO:0000256" key="1">
    <source>
        <dbReference type="ARBA" id="ARBA00022737"/>
    </source>
</evidence>
<evidence type="ECO:0000313" key="7">
    <source>
        <dbReference type="Proteomes" id="UP000217005"/>
    </source>
</evidence>
<dbReference type="Proteomes" id="UP000217005">
    <property type="component" value="Unassembled WGS sequence"/>
</dbReference>
<keyword evidence="4" id="KW-0472">Membrane</keyword>
<dbReference type="InterPro" id="IPR013105">
    <property type="entry name" value="TPR_2"/>
</dbReference>
<keyword evidence="1" id="KW-0677">Repeat</keyword>
<feature type="domain" description="VWFA" evidence="5">
    <location>
        <begin position="97"/>
        <end position="202"/>
    </location>
</feature>
<dbReference type="SMART" id="SM00028">
    <property type="entry name" value="TPR"/>
    <property type="match status" value="1"/>
</dbReference>
<feature type="transmembrane region" description="Helical" evidence="4">
    <location>
        <begin position="12"/>
        <end position="29"/>
    </location>
</feature>
<comment type="caution">
    <text evidence="6">The sequence shown here is derived from an EMBL/GenBank/DDBJ whole genome shotgun (WGS) entry which is preliminary data.</text>
</comment>
<dbReference type="SUPFAM" id="SSF48452">
    <property type="entry name" value="TPR-like"/>
    <property type="match status" value="1"/>
</dbReference>
<protein>
    <recommendedName>
        <fullName evidence="5">VWFA domain-containing protein</fullName>
    </recommendedName>
</protein>
<evidence type="ECO:0000256" key="4">
    <source>
        <dbReference type="SAM" id="Phobius"/>
    </source>
</evidence>
<dbReference type="InterPro" id="IPR036465">
    <property type="entry name" value="vWFA_dom_sf"/>
</dbReference>
<dbReference type="Gene3D" id="3.40.50.410">
    <property type="entry name" value="von Willebrand factor, type A domain"/>
    <property type="match status" value="1"/>
</dbReference>
<proteinExistence type="predicted"/>
<reference evidence="6 7" key="1">
    <citation type="submission" date="2017-05" db="EMBL/GenBank/DDBJ databases">
        <title>Complete and WGS of Bordetella genogroups.</title>
        <authorList>
            <person name="Spilker T."/>
            <person name="LiPuma J."/>
        </authorList>
    </citation>
    <scope>NUCLEOTIDE SEQUENCE [LARGE SCALE GENOMIC DNA]</scope>
    <source>
        <strain evidence="6 7">AU17610</strain>
    </source>
</reference>
<dbReference type="PROSITE" id="PS50005">
    <property type="entry name" value="TPR"/>
    <property type="match status" value="1"/>
</dbReference>
<dbReference type="InterPro" id="IPR011990">
    <property type="entry name" value="TPR-like_helical_dom_sf"/>
</dbReference>
<evidence type="ECO:0000256" key="3">
    <source>
        <dbReference type="PROSITE-ProRule" id="PRU00339"/>
    </source>
</evidence>
<feature type="repeat" description="TPR" evidence="3">
    <location>
        <begin position="403"/>
        <end position="436"/>
    </location>
</feature>
<dbReference type="PANTHER" id="PTHR22550:SF14">
    <property type="entry name" value="VWFA DOMAIN-CONTAINING PROTEIN"/>
    <property type="match status" value="1"/>
</dbReference>
<dbReference type="OrthoDB" id="9807628at2"/>
<dbReference type="RefSeq" id="WP_094826356.1">
    <property type="nucleotide sequence ID" value="NZ_NEVL01000003.1"/>
</dbReference>
<keyword evidence="2 3" id="KW-0802">TPR repeat</keyword>
<dbReference type="PANTHER" id="PTHR22550">
    <property type="entry name" value="SPORE GERMINATION PROTEIN"/>
    <property type="match status" value="1"/>
</dbReference>
<gene>
    <name evidence="6" type="ORF">CEG14_10750</name>
</gene>
<sequence length="525" mass="55161">MDLDLSALHLLRPAWLLVSLTGALLWLAWRMRRRARDAHAAIDAALLPYLRVDGPASRGMRPIDAAALLLIVGGVAAAGPAWQRDAPDFQENRAPLVAAVDLSPSMAATDVAPSRLEAVQHKLRDLVAERRGARTGLVAYAGTAHLVLPPTDDSDMLNVFIDALAPGMIAAPGRDVDGVVALAASLFGDAARAGTVLLLTDGAGPVRRNAAGPQVLVLAVGQQNVGAVLDGAGRPRLDARGNPVADDFDAAALKTMAQALDAPLGSLAGDASDLRWIRLHAQQHFASVQDSGAAQWKDAGYWLCLPLALLALACVRRGYTVAWSVTGAALLLACAGGLPTPVRAGPLADAFLTPDQQGRIAYDRGAYGEAAAHFQDPYWKGRAAYAAGDYATALAAFARLRTAEGYFYQGNTQVRLHHYDAARAAYREALRLRPEWAPARFNLSIVDGLIDAMQQEDTQQGAEPPDQTIADAAAAKGKPIAAAGAGAPSEADWLRNLSVSPAQFLRDKFAIEAAHRGNAPAGATP</sequence>
<organism evidence="6 7">
    <name type="scientific">Bordetella genomosp. 1</name>
    <dbReference type="NCBI Taxonomy" id="1395607"/>
    <lineage>
        <taxon>Bacteria</taxon>
        <taxon>Pseudomonadati</taxon>
        <taxon>Pseudomonadota</taxon>
        <taxon>Betaproteobacteria</taxon>
        <taxon>Burkholderiales</taxon>
        <taxon>Alcaligenaceae</taxon>
        <taxon>Bordetella</taxon>
    </lineage>
</organism>
<keyword evidence="4" id="KW-1133">Transmembrane helix</keyword>
<dbReference type="InterPro" id="IPR002035">
    <property type="entry name" value="VWF_A"/>
</dbReference>
<evidence type="ECO:0000259" key="5">
    <source>
        <dbReference type="Pfam" id="PF13519"/>
    </source>
</evidence>
<dbReference type="Gene3D" id="1.25.40.10">
    <property type="entry name" value="Tetratricopeptide repeat domain"/>
    <property type="match status" value="1"/>
</dbReference>